<dbReference type="AlphaFoldDB" id="A0A1Q5Q0P2"/>
<dbReference type="InterPro" id="IPR003509">
    <property type="entry name" value="UPF0102_YraN-like"/>
</dbReference>
<gene>
    <name evidence="3" type="ORF">BSZ39_10385</name>
</gene>
<dbReference type="NCBIfam" id="NF009154">
    <property type="entry name" value="PRK12497.3-3"/>
    <property type="match status" value="1"/>
</dbReference>
<dbReference type="Gene3D" id="3.40.1350.10">
    <property type="match status" value="1"/>
</dbReference>
<dbReference type="Pfam" id="PF02021">
    <property type="entry name" value="UPF0102"/>
    <property type="match status" value="1"/>
</dbReference>
<dbReference type="HAMAP" id="MF_00048">
    <property type="entry name" value="UPF0102"/>
    <property type="match status" value="1"/>
</dbReference>
<comment type="similarity">
    <text evidence="1 2">Belongs to the UPF0102 family.</text>
</comment>
<protein>
    <recommendedName>
        <fullName evidence="2">UPF0102 protein BSZ39_10385</fullName>
    </recommendedName>
</protein>
<dbReference type="PANTHER" id="PTHR34039">
    <property type="entry name" value="UPF0102 PROTEIN YRAN"/>
    <property type="match status" value="1"/>
</dbReference>
<dbReference type="SUPFAM" id="SSF52980">
    <property type="entry name" value="Restriction endonuclease-like"/>
    <property type="match status" value="1"/>
</dbReference>
<reference evidence="4" key="1">
    <citation type="submission" date="2016-12" db="EMBL/GenBank/DDBJ databases">
        <authorList>
            <person name="Meng X."/>
        </authorList>
    </citation>
    <scope>NUCLEOTIDE SEQUENCE [LARGE SCALE GENOMIC DNA]</scope>
    <source>
        <strain evidence="4">DSM 19116</strain>
    </source>
</reference>
<comment type="caution">
    <text evidence="3">The sequence shown here is derived from an EMBL/GenBank/DDBJ whole genome shotgun (WGS) entry which is preliminary data.</text>
</comment>
<dbReference type="GO" id="GO:0003676">
    <property type="term" value="F:nucleic acid binding"/>
    <property type="evidence" value="ECO:0007669"/>
    <property type="project" value="InterPro"/>
</dbReference>
<dbReference type="RefSeq" id="WP_073717265.1">
    <property type="nucleotide sequence ID" value="NZ_MQVR01000072.1"/>
</dbReference>
<sequence length="119" mass="13376">MSTHNLRIGAHGEQCATDYLMSHGYDIIERNWRCPAGEVDIVAKQPGGPVCLIEVKTRTTLAYGHPAESITRTKLACMRQVAGFWRRERGGPHPLRLDLICITLDEDEPDIWHLAGVDR</sequence>
<dbReference type="OrthoDB" id="9794876at2"/>
<accession>A0A1Q5Q0P2</accession>
<organism evidence="3 4">
    <name type="scientific">Bowdeniella nasicola</name>
    <dbReference type="NCBI Taxonomy" id="208480"/>
    <lineage>
        <taxon>Bacteria</taxon>
        <taxon>Bacillati</taxon>
        <taxon>Actinomycetota</taxon>
        <taxon>Actinomycetes</taxon>
        <taxon>Actinomycetales</taxon>
        <taxon>Actinomycetaceae</taxon>
        <taxon>Bowdeniella</taxon>
    </lineage>
</organism>
<evidence type="ECO:0000313" key="4">
    <source>
        <dbReference type="Proteomes" id="UP000185628"/>
    </source>
</evidence>
<keyword evidence="4" id="KW-1185">Reference proteome</keyword>
<proteinExistence type="inferred from homology"/>
<dbReference type="InterPro" id="IPR011856">
    <property type="entry name" value="tRNA_endonuc-like_dom_sf"/>
</dbReference>
<evidence type="ECO:0000256" key="1">
    <source>
        <dbReference type="ARBA" id="ARBA00006738"/>
    </source>
</evidence>
<evidence type="ECO:0000313" key="3">
    <source>
        <dbReference type="EMBL" id="OKL53285.1"/>
    </source>
</evidence>
<dbReference type="EMBL" id="MQVR01000072">
    <property type="protein sequence ID" value="OKL53285.1"/>
    <property type="molecule type" value="Genomic_DNA"/>
</dbReference>
<dbReference type="Proteomes" id="UP000185628">
    <property type="component" value="Unassembled WGS sequence"/>
</dbReference>
<name>A0A1Q5Q0P2_9ACTO</name>
<dbReference type="PANTHER" id="PTHR34039:SF1">
    <property type="entry name" value="UPF0102 PROTEIN YRAN"/>
    <property type="match status" value="1"/>
</dbReference>
<dbReference type="CDD" id="cd20736">
    <property type="entry name" value="PoNe_Nuclease"/>
    <property type="match status" value="1"/>
</dbReference>
<evidence type="ECO:0000256" key="2">
    <source>
        <dbReference type="HAMAP-Rule" id="MF_00048"/>
    </source>
</evidence>
<dbReference type="InterPro" id="IPR011335">
    <property type="entry name" value="Restrct_endonuc-II-like"/>
</dbReference>